<evidence type="ECO:0000259" key="2">
    <source>
        <dbReference type="Pfam" id="PF00271"/>
    </source>
</evidence>
<evidence type="ECO:0000313" key="3">
    <source>
        <dbReference type="EMBL" id="CUC10939.1"/>
    </source>
</evidence>
<dbReference type="Gene3D" id="3.40.50.300">
    <property type="entry name" value="P-loop containing nucleotide triphosphate hydrolases"/>
    <property type="match status" value="1"/>
</dbReference>
<gene>
    <name evidence="3" type="ORF">Cvel_13675.t2</name>
</gene>
<accession>A0A0K6SB96</accession>
<feature type="coiled-coil region" evidence="1">
    <location>
        <begin position="10"/>
        <end position="58"/>
    </location>
</feature>
<dbReference type="VEuPathDB" id="CryptoDB:Cvel_13675"/>
<dbReference type="AlphaFoldDB" id="A0A0K6SB96"/>
<name>A0A0K6SB96_9ALVE</name>
<feature type="domain" description="Helicase C-terminal" evidence="2">
    <location>
        <begin position="93"/>
        <end position="145"/>
    </location>
</feature>
<sequence>MFTVIAERLLRQRAEEVDRLRAALVDAIDERRAAEQERDRARDEAAELRGELRGLREGRDFSRFASGGAAASSSSSAAATGKKVTVKKESAAVERCAVKIQNEGMGAVVIHEGLPDEQRQEGLRVFKAGSANVLVVIDALDMSLNGLDFLVGALGRVW</sequence>
<evidence type="ECO:0000256" key="1">
    <source>
        <dbReference type="SAM" id="Coils"/>
    </source>
</evidence>
<dbReference type="SUPFAM" id="SSF52540">
    <property type="entry name" value="P-loop containing nucleoside triphosphate hydrolases"/>
    <property type="match status" value="1"/>
</dbReference>
<dbReference type="InterPro" id="IPR027417">
    <property type="entry name" value="P-loop_NTPase"/>
</dbReference>
<dbReference type="EMBL" id="CDMZ01005892">
    <property type="protein sequence ID" value="CUC10939.1"/>
    <property type="molecule type" value="Genomic_DNA"/>
</dbReference>
<proteinExistence type="predicted"/>
<keyword evidence="1" id="KW-0175">Coiled coil</keyword>
<dbReference type="InterPro" id="IPR001650">
    <property type="entry name" value="Helicase_C-like"/>
</dbReference>
<reference evidence="3" key="1">
    <citation type="submission" date="2014-11" db="EMBL/GenBank/DDBJ databases">
        <title>Molecular phylogeny of cliff fern family Woodsiaceae with morphological implications.</title>
        <authorList>
            <person name="Shao Y.-Z."/>
            <person name="Wei R."/>
            <person name="Zhang X.-C."/>
        </authorList>
    </citation>
    <scope>NUCLEOTIDE SEQUENCE</scope>
</reference>
<protein>
    <recommendedName>
        <fullName evidence="2">Helicase C-terminal domain-containing protein</fullName>
    </recommendedName>
</protein>
<organism evidence="3">
    <name type="scientific">Chromera velia CCMP2878</name>
    <dbReference type="NCBI Taxonomy" id="1169474"/>
    <lineage>
        <taxon>Eukaryota</taxon>
        <taxon>Sar</taxon>
        <taxon>Alveolata</taxon>
        <taxon>Colpodellida</taxon>
        <taxon>Chromeraceae</taxon>
        <taxon>Chromera</taxon>
    </lineage>
</organism>
<dbReference type="Pfam" id="PF00271">
    <property type="entry name" value="Helicase_C"/>
    <property type="match status" value="1"/>
</dbReference>